<dbReference type="Gene3D" id="3.10.580.10">
    <property type="entry name" value="CBS-domain"/>
    <property type="match status" value="1"/>
</dbReference>
<dbReference type="InterPro" id="IPR000644">
    <property type="entry name" value="CBS_dom"/>
</dbReference>
<protein>
    <submittedName>
        <fullName evidence="3">CBS domain-containing protein</fullName>
    </submittedName>
</protein>
<gene>
    <name evidence="3" type="ORF">EEX84_14375</name>
</gene>
<feature type="domain" description="CBS" evidence="2">
    <location>
        <begin position="86"/>
        <end position="138"/>
    </location>
</feature>
<dbReference type="InterPro" id="IPR046342">
    <property type="entry name" value="CBS_dom_sf"/>
</dbReference>
<evidence type="ECO:0000256" key="1">
    <source>
        <dbReference type="ARBA" id="ARBA00023122"/>
    </source>
</evidence>
<accession>A0A3M8P4D0</accession>
<organism evidence="3 4">
    <name type="scientific">Planococcus salinus</name>
    <dbReference type="NCBI Taxonomy" id="1848460"/>
    <lineage>
        <taxon>Bacteria</taxon>
        <taxon>Bacillati</taxon>
        <taxon>Bacillota</taxon>
        <taxon>Bacilli</taxon>
        <taxon>Bacillales</taxon>
        <taxon>Caryophanaceae</taxon>
        <taxon>Planococcus</taxon>
    </lineage>
</organism>
<sequence length="149" mass="17341">MISLPNRDFLDTYIEDFIISSEKVAHVQVGNSAEHALLVLTKTGYSAIPVLDRKYRFRGLINTQIITDSILGMEHIEYERLPDIRVEEIMQTDFPLIKVDERFQKALDLLINQNFLCVVDDDGLFMGILTRRVILKQLKKKIYQDKNNQ</sequence>
<dbReference type="Pfam" id="PF00571">
    <property type="entry name" value="CBS"/>
    <property type="match status" value="2"/>
</dbReference>
<proteinExistence type="predicted"/>
<keyword evidence="4" id="KW-1185">Reference proteome</keyword>
<reference evidence="3 4" key="1">
    <citation type="journal article" date="2018" name="Int. J. Syst. Evol. Microbiol.">
        <title>Planococcus salinus sp. nov., a moderately halophilic bacterium isolated from a saline-alkali soil.</title>
        <authorList>
            <person name="Gan L."/>
        </authorList>
    </citation>
    <scope>NUCLEOTIDE SEQUENCE [LARGE SCALE GENOMIC DNA]</scope>
    <source>
        <strain evidence="3 4">LCB217</strain>
    </source>
</reference>
<dbReference type="NCBIfam" id="NF041630">
    <property type="entry name" value="CBS_CbpB"/>
    <property type="match status" value="1"/>
</dbReference>
<evidence type="ECO:0000259" key="2">
    <source>
        <dbReference type="Pfam" id="PF00571"/>
    </source>
</evidence>
<dbReference type="PANTHER" id="PTHR43080:SF30">
    <property type="entry name" value="CYCLIC DI-AMP RECEPTOR B"/>
    <property type="match status" value="1"/>
</dbReference>
<dbReference type="CDD" id="cd04643">
    <property type="entry name" value="CBS_pair_bac"/>
    <property type="match status" value="1"/>
</dbReference>
<dbReference type="EMBL" id="RIAX01000013">
    <property type="protein sequence ID" value="RNF38519.1"/>
    <property type="molecule type" value="Genomic_DNA"/>
</dbReference>
<dbReference type="OrthoDB" id="2375431at2"/>
<dbReference type="Proteomes" id="UP000275473">
    <property type="component" value="Unassembled WGS sequence"/>
</dbReference>
<dbReference type="PANTHER" id="PTHR43080">
    <property type="entry name" value="CBS DOMAIN-CONTAINING PROTEIN CBSX3, MITOCHONDRIAL"/>
    <property type="match status" value="1"/>
</dbReference>
<keyword evidence="1" id="KW-0129">CBS domain</keyword>
<dbReference type="AlphaFoldDB" id="A0A3M8P4D0"/>
<evidence type="ECO:0000313" key="4">
    <source>
        <dbReference type="Proteomes" id="UP000275473"/>
    </source>
</evidence>
<dbReference type="InterPro" id="IPR048125">
    <property type="entry name" value="CBS_CbpB"/>
</dbReference>
<name>A0A3M8P4D0_9BACL</name>
<dbReference type="RefSeq" id="WP_123166340.1">
    <property type="nucleotide sequence ID" value="NZ_RIAX01000013.1"/>
</dbReference>
<dbReference type="SUPFAM" id="SSF54631">
    <property type="entry name" value="CBS-domain pair"/>
    <property type="match status" value="1"/>
</dbReference>
<feature type="domain" description="CBS" evidence="2">
    <location>
        <begin position="20"/>
        <end position="64"/>
    </location>
</feature>
<dbReference type="InterPro" id="IPR051257">
    <property type="entry name" value="Diverse_CBS-Domain"/>
</dbReference>
<comment type="caution">
    <text evidence="3">The sequence shown here is derived from an EMBL/GenBank/DDBJ whole genome shotgun (WGS) entry which is preliminary data.</text>
</comment>
<evidence type="ECO:0000313" key="3">
    <source>
        <dbReference type="EMBL" id="RNF38519.1"/>
    </source>
</evidence>